<sequence>MQEAWIQLQCPECDEQWEANPADLHEPDEAFGCKNCEERRPLSEFTKTARDFEILEEFHGS</sequence>
<dbReference type="OrthoDB" id="179396at2157"/>
<dbReference type="KEGG" id="hrr:HZS55_09315"/>
<dbReference type="Proteomes" id="UP000509667">
    <property type="component" value="Chromosome"/>
</dbReference>
<gene>
    <name evidence="2" type="ORF">HZS55_09315</name>
</gene>
<proteinExistence type="predicted"/>
<keyword evidence="3" id="KW-1185">Reference proteome</keyword>
<dbReference type="Pfam" id="PF25206">
    <property type="entry name" value="DUF7836"/>
    <property type="match status" value="1"/>
</dbReference>
<dbReference type="EMBL" id="CP058910">
    <property type="protein sequence ID" value="QLH77481.1"/>
    <property type="molecule type" value="Genomic_DNA"/>
</dbReference>
<evidence type="ECO:0000313" key="3">
    <source>
        <dbReference type="Proteomes" id="UP000509667"/>
    </source>
</evidence>
<dbReference type="AlphaFoldDB" id="A0A7D5P2I8"/>
<feature type="domain" description="DUF7836" evidence="1">
    <location>
        <begin position="1"/>
        <end position="59"/>
    </location>
</feature>
<dbReference type="RefSeq" id="WP_179911407.1">
    <property type="nucleotide sequence ID" value="NZ_CP058910.1"/>
</dbReference>
<name>A0A7D5P2I8_9EURY</name>
<reference evidence="2 3" key="1">
    <citation type="submission" date="2020-07" db="EMBL/GenBank/DDBJ databases">
        <title>Halosimplex pelagicum sp. nov. and Halosimplex rubrum sp. nov., isolated from salted brown alga Laminaria, and emended description of the genus Halosimplex.</title>
        <authorList>
            <person name="Cui H."/>
        </authorList>
    </citation>
    <scope>NUCLEOTIDE SEQUENCE [LARGE SCALE GENOMIC DNA]</scope>
    <source>
        <strain evidence="2 3">R27</strain>
    </source>
</reference>
<protein>
    <recommendedName>
        <fullName evidence="1">DUF7836 domain-containing protein</fullName>
    </recommendedName>
</protein>
<organism evidence="2 3">
    <name type="scientific">Halosimplex rubrum</name>
    <dbReference type="NCBI Taxonomy" id="869889"/>
    <lineage>
        <taxon>Archaea</taxon>
        <taxon>Methanobacteriati</taxon>
        <taxon>Methanobacteriota</taxon>
        <taxon>Stenosarchaea group</taxon>
        <taxon>Halobacteria</taxon>
        <taxon>Halobacteriales</taxon>
        <taxon>Haloarculaceae</taxon>
        <taxon>Halosimplex</taxon>
    </lineage>
</organism>
<accession>A0A7D5P2I8</accession>
<dbReference type="InterPro" id="IPR057158">
    <property type="entry name" value="DUF7836"/>
</dbReference>
<evidence type="ECO:0000259" key="1">
    <source>
        <dbReference type="Pfam" id="PF25206"/>
    </source>
</evidence>
<dbReference type="GeneID" id="56078060"/>
<evidence type="ECO:0000313" key="2">
    <source>
        <dbReference type="EMBL" id="QLH77481.1"/>
    </source>
</evidence>